<keyword evidence="2" id="KW-1185">Reference proteome</keyword>
<protein>
    <submittedName>
        <fullName evidence="1">VOC family protein</fullName>
    </submittedName>
</protein>
<dbReference type="SUPFAM" id="SSF54593">
    <property type="entry name" value="Glyoxalase/Bleomycin resistance protein/Dihydroxybiphenyl dioxygenase"/>
    <property type="match status" value="1"/>
</dbReference>
<gene>
    <name evidence="1" type="ORF">FE784_40285</name>
</gene>
<dbReference type="Proteomes" id="UP000307943">
    <property type="component" value="Unassembled WGS sequence"/>
</dbReference>
<accession>A0A5C4SX39</accession>
<proteinExistence type="predicted"/>
<dbReference type="AlphaFoldDB" id="A0A5C4SX39"/>
<dbReference type="EMBL" id="VDCQ01000136">
    <property type="protein sequence ID" value="TNJ53766.1"/>
    <property type="molecule type" value="Genomic_DNA"/>
</dbReference>
<evidence type="ECO:0000313" key="2">
    <source>
        <dbReference type="Proteomes" id="UP000307943"/>
    </source>
</evidence>
<reference evidence="1 2" key="1">
    <citation type="submission" date="2019-05" db="EMBL/GenBank/DDBJ databases">
        <title>We sequenced the genome of Paenibacillus hemerocallicola KCTC 33185 for further insight into its adaptation and study the phylogeny of Paenibacillus.</title>
        <authorList>
            <person name="Narsing Rao M.P."/>
        </authorList>
    </citation>
    <scope>NUCLEOTIDE SEQUENCE [LARGE SCALE GENOMIC DNA]</scope>
    <source>
        <strain evidence="1 2">KCTC 33185</strain>
    </source>
</reference>
<dbReference type="OrthoDB" id="194298at2"/>
<dbReference type="InterPro" id="IPR029068">
    <property type="entry name" value="Glyas_Bleomycin-R_OHBP_Dase"/>
</dbReference>
<comment type="caution">
    <text evidence="1">The sequence shown here is derived from an EMBL/GenBank/DDBJ whole genome shotgun (WGS) entry which is preliminary data.</text>
</comment>
<dbReference type="Gene3D" id="3.10.180.10">
    <property type="entry name" value="2,3-Dihydroxybiphenyl 1,2-Dioxygenase, domain 1"/>
    <property type="match status" value="1"/>
</dbReference>
<sequence>MYSKLFGYPVQEEEVLFGHLYFMPNGIILDSDGMVGRPIPEWLPVSLKLGTTDIDEAKDNVQELGFKLSYGIDRGPKVSWFLFKDQDGNTLMMCQDH</sequence>
<evidence type="ECO:0000313" key="1">
    <source>
        <dbReference type="EMBL" id="TNJ53766.1"/>
    </source>
</evidence>
<name>A0A5C4SX39_9BACL</name>
<organism evidence="1 2">
    <name type="scientific">Paenibacillus hemerocallicola</name>
    <dbReference type="NCBI Taxonomy" id="1172614"/>
    <lineage>
        <taxon>Bacteria</taxon>
        <taxon>Bacillati</taxon>
        <taxon>Bacillota</taxon>
        <taxon>Bacilli</taxon>
        <taxon>Bacillales</taxon>
        <taxon>Paenibacillaceae</taxon>
        <taxon>Paenibacillus</taxon>
    </lineage>
</organism>
<dbReference type="RefSeq" id="WP_139607937.1">
    <property type="nucleotide sequence ID" value="NZ_VDCQ01000136.1"/>
</dbReference>